<dbReference type="PANTHER" id="PTHR24064">
    <property type="entry name" value="SOLUTE CARRIER FAMILY 22 MEMBER"/>
    <property type="match status" value="1"/>
</dbReference>
<evidence type="ECO:0000313" key="7">
    <source>
        <dbReference type="EMBL" id="KAG8175158.1"/>
    </source>
</evidence>
<evidence type="ECO:0000256" key="5">
    <source>
        <dbReference type="SAM" id="Phobius"/>
    </source>
</evidence>
<feature type="transmembrane region" description="Helical" evidence="5">
    <location>
        <begin position="151"/>
        <end position="173"/>
    </location>
</feature>
<feature type="transmembrane region" description="Helical" evidence="5">
    <location>
        <begin position="185"/>
        <end position="204"/>
    </location>
</feature>
<evidence type="ECO:0000256" key="1">
    <source>
        <dbReference type="ARBA" id="ARBA00004141"/>
    </source>
</evidence>
<evidence type="ECO:0000256" key="2">
    <source>
        <dbReference type="ARBA" id="ARBA00022692"/>
    </source>
</evidence>
<keyword evidence="8" id="KW-1185">Reference proteome</keyword>
<evidence type="ECO:0000256" key="3">
    <source>
        <dbReference type="ARBA" id="ARBA00022989"/>
    </source>
</evidence>
<feature type="transmembrane region" description="Helical" evidence="5">
    <location>
        <begin position="95"/>
        <end position="117"/>
    </location>
</feature>
<comment type="subcellular location">
    <subcellularLocation>
        <location evidence="1">Membrane</location>
        <topology evidence="1">Multi-pass membrane protein</topology>
    </subcellularLocation>
</comment>
<keyword evidence="2 5" id="KW-0812">Transmembrane</keyword>
<accession>A0AAV6TU69</accession>
<keyword evidence="3 5" id="KW-1133">Transmembrane helix</keyword>
<sequence length="468" mass="52803">MNKIFILSVPQHWCNVPELSLSNLSISEQRQLISPPSDPSCSMFNVSYARMVQEGRFEIPNDTEIIPCRAGWKYDTENYDETVSSKFDLVCENNYFPSLIFTLSSVGSLVSATFYGYLSDKFGRKIVFLSSAGLIVVTEVASALANDLTVFIALRILKGTVAPTLFTLPFVLVSELVSANVRADINGIVNTSWTLGMCLLPLVAYLSRHWANLCYITAGSGAFLMCYWRFIPESPSWLLSQDKFEEAKKIMIEIGEVNGNSENEKEMLLCLKEFRERILKEKEDNRSKSESKSVIFRYPRLRKNFFVLAICWLTFNVTYGGLTYNLINLYGNEFINFFLICVAEFPGNFIFWYAMNNVGRRWTATFGFFLTGLFSLLPVIGFKHSDILSSMIGKFLITGCFMVSDQQGTELFPTVLRTSAIAAAKSISSALGLFVPFIAYLQLEKGAIVKHSIEPEENRHFTPKMKVG</sequence>
<dbReference type="InterPro" id="IPR011701">
    <property type="entry name" value="MFS"/>
</dbReference>
<keyword evidence="4 5" id="KW-0472">Membrane</keyword>
<organism evidence="7 8">
    <name type="scientific">Oedothorax gibbosus</name>
    <dbReference type="NCBI Taxonomy" id="931172"/>
    <lineage>
        <taxon>Eukaryota</taxon>
        <taxon>Metazoa</taxon>
        <taxon>Ecdysozoa</taxon>
        <taxon>Arthropoda</taxon>
        <taxon>Chelicerata</taxon>
        <taxon>Arachnida</taxon>
        <taxon>Araneae</taxon>
        <taxon>Araneomorphae</taxon>
        <taxon>Entelegynae</taxon>
        <taxon>Araneoidea</taxon>
        <taxon>Linyphiidae</taxon>
        <taxon>Erigoninae</taxon>
        <taxon>Oedothorax</taxon>
    </lineage>
</organism>
<evidence type="ECO:0000256" key="4">
    <source>
        <dbReference type="ARBA" id="ARBA00023136"/>
    </source>
</evidence>
<dbReference type="Pfam" id="PF07690">
    <property type="entry name" value="MFS_1"/>
    <property type="match status" value="1"/>
</dbReference>
<feature type="domain" description="Major facilitator superfamily (MFS) profile" evidence="6">
    <location>
        <begin position="48"/>
        <end position="468"/>
    </location>
</feature>
<dbReference type="InterPro" id="IPR036259">
    <property type="entry name" value="MFS_trans_sf"/>
</dbReference>
<evidence type="ECO:0000259" key="6">
    <source>
        <dbReference type="PROSITE" id="PS50850"/>
    </source>
</evidence>
<dbReference type="Proteomes" id="UP000827092">
    <property type="component" value="Unassembled WGS sequence"/>
</dbReference>
<dbReference type="GO" id="GO:0022857">
    <property type="term" value="F:transmembrane transporter activity"/>
    <property type="evidence" value="ECO:0007669"/>
    <property type="project" value="InterPro"/>
</dbReference>
<feature type="transmembrane region" description="Helical" evidence="5">
    <location>
        <begin position="305"/>
        <end position="322"/>
    </location>
</feature>
<gene>
    <name evidence="7" type="ORF">JTE90_025385</name>
</gene>
<protein>
    <recommendedName>
        <fullName evidence="6">Major facilitator superfamily (MFS) profile domain-containing protein</fullName>
    </recommendedName>
</protein>
<feature type="transmembrane region" description="Helical" evidence="5">
    <location>
        <begin position="334"/>
        <end position="355"/>
    </location>
</feature>
<feature type="transmembrane region" description="Helical" evidence="5">
    <location>
        <begin position="126"/>
        <end position="145"/>
    </location>
</feature>
<name>A0AAV6TU69_9ARAC</name>
<feature type="transmembrane region" description="Helical" evidence="5">
    <location>
        <begin position="362"/>
        <end position="382"/>
    </location>
</feature>
<dbReference type="PROSITE" id="PS50850">
    <property type="entry name" value="MFS"/>
    <property type="match status" value="1"/>
</dbReference>
<comment type="caution">
    <text evidence="7">The sequence shown here is derived from an EMBL/GenBank/DDBJ whole genome shotgun (WGS) entry which is preliminary data.</text>
</comment>
<dbReference type="AlphaFoldDB" id="A0AAV6TU69"/>
<evidence type="ECO:0000313" key="8">
    <source>
        <dbReference type="Proteomes" id="UP000827092"/>
    </source>
</evidence>
<feature type="transmembrane region" description="Helical" evidence="5">
    <location>
        <begin position="420"/>
        <end position="441"/>
    </location>
</feature>
<reference evidence="7 8" key="1">
    <citation type="journal article" date="2022" name="Nat. Ecol. Evol.">
        <title>A masculinizing supergene underlies an exaggerated male reproductive morph in a spider.</title>
        <authorList>
            <person name="Hendrickx F."/>
            <person name="De Corte Z."/>
            <person name="Sonet G."/>
            <person name="Van Belleghem S.M."/>
            <person name="Kostlbacher S."/>
            <person name="Vangestel C."/>
        </authorList>
    </citation>
    <scope>NUCLEOTIDE SEQUENCE [LARGE SCALE GENOMIC DNA]</scope>
    <source>
        <strain evidence="7">W744_W776</strain>
    </source>
</reference>
<dbReference type="InterPro" id="IPR020846">
    <property type="entry name" value="MFS_dom"/>
</dbReference>
<dbReference type="SUPFAM" id="SSF103473">
    <property type="entry name" value="MFS general substrate transporter"/>
    <property type="match status" value="1"/>
</dbReference>
<dbReference type="GO" id="GO:0016020">
    <property type="term" value="C:membrane"/>
    <property type="evidence" value="ECO:0007669"/>
    <property type="project" value="UniProtKB-SubCell"/>
</dbReference>
<dbReference type="EMBL" id="JAFNEN010001054">
    <property type="protein sequence ID" value="KAG8175158.1"/>
    <property type="molecule type" value="Genomic_DNA"/>
</dbReference>
<proteinExistence type="predicted"/>
<dbReference type="Gene3D" id="1.20.1250.20">
    <property type="entry name" value="MFS general substrate transporter like domains"/>
    <property type="match status" value="1"/>
</dbReference>